<comment type="caution">
    <text evidence="2">The sequence shown here is derived from an EMBL/GenBank/DDBJ whole genome shotgun (WGS) entry which is preliminary data.</text>
</comment>
<organism evidence="2 3">
    <name type="scientific">Puccinia coronata f. sp. avenae</name>
    <dbReference type="NCBI Taxonomy" id="200324"/>
    <lineage>
        <taxon>Eukaryota</taxon>
        <taxon>Fungi</taxon>
        <taxon>Dikarya</taxon>
        <taxon>Basidiomycota</taxon>
        <taxon>Pucciniomycotina</taxon>
        <taxon>Pucciniomycetes</taxon>
        <taxon>Pucciniales</taxon>
        <taxon>Pucciniaceae</taxon>
        <taxon>Puccinia</taxon>
    </lineage>
</organism>
<feature type="compositionally biased region" description="Low complexity" evidence="1">
    <location>
        <begin position="1"/>
        <end position="20"/>
    </location>
</feature>
<dbReference type="Proteomes" id="UP000235392">
    <property type="component" value="Unassembled WGS sequence"/>
</dbReference>
<name>A0A2N5UX13_9BASI</name>
<evidence type="ECO:0000256" key="1">
    <source>
        <dbReference type="SAM" id="MobiDB-lite"/>
    </source>
</evidence>
<feature type="region of interest" description="Disordered" evidence="1">
    <location>
        <begin position="1"/>
        <end position="79"/>
    </location>
</feature>
<gene>
    <name evidence="2" type="ORF">PCASD_07709</name>
</gene>
<protein>
    <submittedName>
        <fullName evidence="2">Uncharacterized protein</fullName>
    </submittedName>
</protein>
<feature type="compositionally biased region" description="Pro residues" evidence="1">
    <location>
        <begin position="25"/>
        <end position="45"/>
    </location>
</feature>
<evidence type="ECO:0000313" key="2">
    <source>
        <dbReference type="EMBL" id="PLW42303.1"/>
    </source>
</evidence>
<dbReference type="EMBL" id="PGCI01000080">
    <property type="protein sequence ID" value="PLW42303.1"/>
    <property type="molecule type" value="Genomic_DNA"/>
</dbReference>
<feature type="compositionally biased region" description="Low complexity" evidence="1">
    <location>
        <begin position="60"/>
        <end position="79"/>
    </location>
</feature>
<dbReference type="AlphaFoldDB" id="A0A2N5UX13"/>
<proteinExistence type="predicted"/>
<sequence>MTATHEAIQQQPQHWQEIPQGGPGGPFPFPPNPQSNRFQPPPPTDPHSHHFQSPPPPSSSTPSTASPFSGGTRSWSSSS</sequence>
<evidence type="ECO:0000313" key="3">
    <source>
        <dbReference type="Proteomes" id="UP000235392"/>
    </source>
</evidence>
<reference evidence="2 3" key="1">
    <citation type="submission" date="2017-11" db="EMBL/GenBank/DDBJ databases">
        <title>De novo assembly and phasing of dikaryotic genomes from two isolates of Puccinia coronata f. sp. avenae, the causal agent of oat crown rust.</title>
        <authorList>
            <person name="Miller M.E."/>
            <person name="Zhang Y."/>
            <person name="Omidvar V."/>
            <person name="Sperschneider J."/>
            <person name="Schwessinger B."/>
            <person name="Raley C."/>
            <person name="Palmer J.M."/>
            <person name="Garnica D."/>
            <person name="Upadhyaya N."/>
            <person name="Rathjen J."/>
            <person name="Taylor J.M."/>
            <person name="Park R.F."/>
            <person name="Dodds P.N."/>
            <person name="Hirsch C.D."/>
            <person name="Kianian S.F."/>
            <person name="Figueroa M."/>
        </authorList>
    </citation>
    <scope>NUCLEOTIDE SEQUENCE [LARGE SCALE GENOMIC DNA]</scope>
    <source>
        <strain evidence="2">12SD80</strain>
    </source>
</reference>
<accession>A0A2N5UX13</accession>